<dbReference type="PANTHER" id="PTHR13802">
    <property type="entry name" value="MUCIN 4-RELATED"/>
    <property type="match status" value="1"/>
</dbReference>
<keyword evidence="2" id="KW-0812">Transmembrane</keyword>
<organism evidence="7 8">
    <name type="scientific">Candidula unifasciata</name>
    <dbReference type="NCBI Taxonomy" id="100452"/>
    <lineage>
        <taxon>Eukaryota</taxon>
        <taxon>Metazoa</taxon>
        <taxon>Spiralia</taxon>
        <taxon>Lophotrochozoa</taxon>
        <taxon>Mollusca</taxon>
        <taxon>Gastropoda</taxon>
        <taxon>Heterobranchia</taxon>
        <taxon>Euthyneura</taxon>
        <taxon>Panpulmonata</taxon>
        <taxon>Eupulmonata</taxon>
        <taxon>Stylommatophora</taxon>
        <taxon>Helicina</taxon>
        <taxon>Helicoidea</taxon>
        <taxon>Geomitridae</taxon>
        <taxon>Candidula</taxon>
    </lineage>
</organism>
<feature type="domain" description="AMOP" evidence="6">
    <location>
        <begin position="1"/>
        <end position="68"/>
    </location>
</feature>
<keyword evidence="5" id="KW-1015">Disulfide bond</keyword>
<evidence type="ECO:0000256" key="3">
    <source>
        <dbReference type="ARBA" id="ARBA00022989"/>
    </source>
</evidence>
<evidence type="ECO:0000256" key="5">
    <source>
        <dbReference type="ARBA" id="ARBA00023157"/>
    </source>
</evidence>
<dbReference type="AlphaFoldDB" id="A0A8S3Z7M6"/>
<dbReference type="GO" id="GO:0016020">
    <property type="term" value="C:membrane"/>
    <property type="evidence" value="ECO:0007669"/>
    <property type="project" value="UniProtKB-SubCell"/>
</dbReference>
<evidence type="ECO:0000256" key="4">
    <source>
        <dbReference type="ARBA" id="ARBA00023136"/>
    </source>
</evidence>
<proteinExistence type="predicted"/>
<dbReference type="InterPro" id="IPR056619">
    <property type="entry name" value="C8-3_MUC4"/>
</dbReference>
<dbReference type="Proteomes" id="UP000678393">
    <property type="component" value="Unassembled WGS sequence"/>
</dbReference>
<dbReference type="InterPro" id="IPR005533">
    <property type="entry name" value="AMOP_dom"/>
</dbReference>
<dbReference type="PANTHER" id="PTHR13802:SF52">
    <property type="entry name" value="MUCIN-4"/>
    <property type="match status" value="1"/>
</dbReference>
<dbReference type="Pfam" id="PF23263">
    <property type="entry name" value="C8-3_MUC4"/>
    <property type="match status" value="1"/>
</dbReference>
<evidence type="ECO:0000256" key="2">
    <source>
        <dbReference type="ARBA" id="ARBA00022692"/>
    </source>
</evidence>
<reference evidence="7" key="1">
    <citation type="submission" date="2021-04" db="EMBL/GenBank/DDBJ databases">
        <authorList>
            <consortium name="Molecular Ecology Group"/>
        </authorList>
    </citation>
    <scope>NUCLEOTIDE SEQUENCE</scope>
</reference>
<dbReference type="InterPro" id="IPR051495">
    <property type="entry name" value="Epithelial_Barrier/Signaling"/>
</dbReference>
<accession>A0A8S3Z7M6</accession>
<dbReference type="PROSITE" id="PS50856">
    <property type="entry name" value="AMOP"/>
    <property type="match status" value="1"/>
</dbReference>
<sequence length="361" mass="40614">AKDGAGNQCCYNNDGTLSHSQLHVWGVYPYNYPGRVPELSHWRHDVSSFFYCCLWNEYELCDLYMELRPTTDCQNYDVPGIALTGVAVTEGIEKIEVSLALDGIKQRRALDIRVGGEIQYFLDSSSFWQDFRGNYCAIVNNAANVKDNRHDNFTILLTKTNVGITVVASHDLLQVTVAVPPNFKSGNNPNVVGLLGAYDASADNDFFNRQGQVISPARAKKEIYENFVLTWKILEDDYKLFRFYHPAENLDLQHSVFEYSQIPSNFSDAPTPYQVNQVCANSDNCKWDYKISGEEVVARATRDADDWLQNLERSASPVESCGFPEVGDDVTLSTENFTTGSEVKVTGCRNQQSLDSPVVFR</sequence>
<protein>
    <recommendedName>
        <fullName evidence="6">AMOP domain-containing protein</fullName>
    </recommendedName>
</protein>
<keyword evidence="4" id="KW-0472">Membrane</keyword>
<dbReference type="EMBL" id="CAJHNH020001602">
    <property type="protein sequence ID" value="CAG5123740.1"/>
    <property type="molecule type" value="Genomic_DNA"/>
</dbReference>
<evidence type="ECO:0000313" key="8">
    <source>
        <dbReference type="Proteomes" id="UP000678393"/>
    </source>
</evidence>
<keyword evidence="8" id="KW-1185">Reference proteome</keyword>
<comment type="subcellular location">
    <subcellularLocation>
        <location evidence="1">Membrane</location>
    </subcellularLocation>
</comment>
<dbReference type="Pfam" id="PF03782">
    <property type="entry name" value="AMOP"/>
    <property type="match status" value="1"/>
</dbReference>
<evidence type="ECO:0000259" key="6">
    <source>
        <dbReference type="PROSITE" id="PS50856"/>
    </source>
</evidence>
<feature type="non-terminal residue" evidence="7">
    <location>
        <position position="361"/>
    </location>
</feature>
<gene>
    <name evidence="7" type="ORF">CUNI_LOCUS9298</name>
</gene>
<evidence type="ECO:0000313" key="7">
    <source>
        <dbReference type="EMBL" id="CAG5123740.1"/>
    </source>
</evidence>
<name>A0A8S3Z7M6_9EUPU</name>
<dbReference type="OrthoDB" id="6051552at2759"/>
<comment type="caution">
    <text evidence="7">The sequence shown here is derived from an EMBL/GenBank/DDBJ whole genome shotgun (WGS) entry which is preliminary data.</text>
</comment>
<keyword evidence="3" id="KW-1133">Transmembrane helix</keyword>
<evidence type="ECO:0000256" key="1">
    <source>
        <dbReference type="ARBA" id="ARBA00004370"/>
    </source>
</evidence>